<feature type="domain" description="ATPase dynein-related AAA" evidence="1">
    <location>
        <begin position="287"/>
        <end position="440"/>
    </location>
</feature>
<protein>
    <recommendedName>
        <fullName evidence="1">ATPase dynein-related AAA domain-containing protein</fullName>
    </recommendedName>
</protein>
<accession>A0ABD4TGA2</accession>
<organism evidence="2 3">
    <name type="scientific">Methanocalculus taiwanensis</name>
    <dbReference type="NCBI Taxonomy" id="106207"/>
    <lineage>
        <taxon>Archaea</taxon>
        <taxon>Methanobacteriati</taxon>
        <taxon>Methanobacteriota</taxon>
        <taxon>Stenosarchaea group</taxon>
        <taxon>Methanomicrobia</taxon>
        <taxon>Methanomicrobiales</taxon>
        <taxon>Methanocalculaceae</taxon>
        <taxon>Methanocalculus</taxon>
    </lineage>
</organism>
<sequence length="566" mass="66830">MYISSETVKNSIEYFKRGRWTDAQHKMEFFSIFLVMKRMGISVSNPIPDVYLNTESPRQRENFLESLKMTCGLFGPGEKPGKRCCLDPFAFDNTNYLTQSVIYKYNNASTVWNYLPARVKDTIDNTLRDYYFDRDLENNGLKIFSLKQDYLDILTGKHFLDGRKINVYHLAIWVYRFHQFEELENTSQYAQLSFLRDLFYQDFKISEAEINRMFEEEAISITLSSFPITGEQVRDALPDNESEVDYQNYVKYPIPIFEFKDYRLLTKEATMNTDEVYQVLREWNQAILYGPPGTGKSYIAGKVAEKGQEGKPFFKRENVYRIQFHPSFRYEDFIGGTRWDEQKNQPVTKPGPFVEWCKKANQNKDDNYLLIIEEINRGNLSNIFGETIQALDRDYRLKVKPEFEVSEGDFYIPKNLYILGTMNSTDRSIALVDYALRRRFAFIRFNFDKNILEDFFQSEERSPEIILDVKGPEPQNINLVNFAAALNKRIIEHLGTEMVIGHTYFIPPNGEKWRIDEFRRQYNYKILPMLEEYTFGKEGTLNRILGDLNTRFDDDNEFINAIKKYI</sequence>
<dbReference type="SUPFAM" id="SSF52540">
    <property type="entry name" value="P-loop containing nucleoside triphosphate hydrolases"/>
    <property type="match status" value="1"/>
</dbReference>
<proteinExistence type="predicted"/>
<reference evidence="2 3" key="1">
    <citation type="submission" date="2019-08" db="EMBL/GenBank/DDBJ databases">
        <authorList>
            <person name="Chen S.-C."/>
            <person name="Lai M.-C."/>
            <person name="You Y.-T."/>
        </authorList>
    </citation>
    <scope>NUCLEOTIDE SEQUENCE [LARGE SCALE GENOMIC DNA]</scope>
    <source>
        <strain evidence="2 3">P2F9704a</strain>
    </source>
</reference>
<gene>
    <name evidence="2" type="ORF">FTO68_01950</name>
</gene>
<dbReference type="InterPro" id="IPR052934">
    <property type="entry name" value="Methyl-DNA_Rec/Restrict_Enz"/>
</dbReference>
<dbReference type="PANTHER" id="PTHR37291:SF1">
    <property type="entry name" value="TYPE IV METHYL-DIRECTED RESTRICTION ENZYME ECOKMCRB SUBUNIT"/>
    <property type="match status" value="1"/>
</dbReference>
<name>A0ABD4TGA2_9EURY</name>
<dbReference type="InterPro" id="IPR027417">
    <property type="entry name" value="P-loop_NTPase"/>
</dbReference>
<evidence type="ECO:0000259" key="1">
    <source>
        <dbReference type="Pfam" id="PF07728"/>
    </source>
</evidence>
<dbReference type="Pfam" id="PF07728">
    <property type="entry name" value="AAA_5"/>
    <property type="match status" value="1"/>
</dbReference>
<dbReference type="PANTHER" id="PTHR37291">
    <property type="entry name" value="5-METHYLCYTOSINE-SPECIFIC RESTRICTION ENZYME B"/>
    <property type="match status" value="1"/>
</dbReference>
<keyword evidence="3" id="KW-1185">Reference proteome</keyword>
<dbReference type="InterPro" id="IPR011704">
    <property type="entry name" value="ATPase_dyneun-rel_AAA"/>
</dbReference>
<dbReference type="AlphaFoldDB" id="A0ABD4TGA2"/>
<evidence type="ECO:0000313" key="3">
    <source>
        <dbReference type="Proteomes" id="UP001524383"/>
    </source>
</evidence>
<dbReference type="Gene3D" id="3.40.50.300">
    <property type="entry name" value="P-loop containing nucleotide triphosphate hydrolases"/>
    <property type="match status" value="1"/>
</dbReference>
<dbReference type="Proteomes" id="UP001524383">
    <property type="component" value="Unassembled WGS sequence"/>
</dbReference>
<comment type="caution">
    <text evidence="2">The sequence shown here is derived from an EMBL/GenBank/DDBJ whole genome shotgun (WGS) entry which is preliminary data.</text>
</comment>
<dbReference type="EMBL" id="VOTZ01000003">
    <property type="protein sequence ID" value="MCQ1537756.1"/>
    <property type="molecule type" value="Genomic_DNA"/>
</dbReference>
<evidence type="ECO:0000313" key="2">
    <source>
        <dbReference type="EMBL" id="MCQ1537756.1"/>
    </source>
</evidence>